<accession>A0A0L6VT46</accession>
<dbReference type="Proteomes" id="UP000037035">
    <property type="component" value="Unassembled WGS sequence"/>
</dbReference>
<gene>
    <name evidence="1" type="ORF">VP01_109g1</name>
</gene>
<dbReference type="OrthoDB" id="10556381at2759"/>
<proteinExistence type="predicted"/>
<protein>
    <submittedName>
        <fullName evidence="1">Uncharacterized protein</fullName>
    </submittedName>
</protein>
<reference evidence="1 2" key="1">
    <citation type="submission" date="2015-08" db="EMBL/GenBank/DDBJ databases">
        <title>Next Generation Sequencing and Analysis of the Genome of Puccinia sorghi L Schw, the Causal Agent of Maize Common Rust.</title>
        <authorList>
            <person name="Rochi L."/>
            <person name="Burguener G."/>
            <person name="Darino M."/>
            <person name="Turjanski A."/>
            <person name="Kreff E."/>
            <person name="Dieguez M.J."/>
            <person name="Sacco F."/>
        </authorList>
    </citation>
    <scope>NUCLEOTIDE SEQUENCE [LARGE SCALE GENOMIC DNA]</scope>
    <source>
        <strain evidence="1 2">RO10H11247</strain>
    </source>
</reference>
<organism evidence="1 2">
    <name type="scientific">Puccinia sorghi</name>
    <dbReference type="NCBI Taxonomy" id="27349"/>
    <lineage>
        <taxon>Eukaryota</taxon>
        <taxon>Fungi</taxon>
        <taxon>Dikarya</taxon>
        <taxon>Basidiomycota</taxon>
        <taxon>Pucciniomycotina</taxon>
        <taxon>Pucciniomycetes</taxon>
        <taxon>Pucciniales</taxon>
        <taxon>Pucciniaceae</taxon>
        <taxon>Puccinia</taxon>
    </lineage>
</organism>
<evidence type="ECO:0000313" key="2">
    <source>
        <dbReference type="Proteomes" id="UP000037035"/>
    </source>
</evidence>
<dbReference type="EMBL" id="LAVV01001110">
    <property type="protein sequence ID" value="KNZ63802.1"/>
    <property type="molecule type" value="Genomic_DNA"/>
</dbReference>
<comment type="caution">
    <text evidence="1">The sequence shown here is derived from an EMBL/GenBank/DDBJ whole genome shotgun (WGS) entry which is preliminary data.</text>
</comment>
<evidence type="ECO:0000313" key="1">
    <source>
        <dbReference type="EMBL" id="KNZ63802.1"/>
    </source>
</evidence>
<dbReference type="AlphaFoldDB" id="A0A0L6VT46"/>
<keyword evidence="2" id="KW-1185">Reference proteome</keyword>
<dbReference type="VEuPathDB" id="FungiDB:VP01_109g1"/>
<sequence length="152" mass="17310">MILGKSTLRYLHSLNLYSFKYLFLHPQICRDLNSFKIYPYNYPQTKCHRPRRPAAGVVGHPSNPSADDVLTTISNIRHGNNPPPPHVLESNNNFTYCSGMRHWRSNCPVLCRDAFLPPPQTPGHSTSVYAQPPATNRSIPSDDTHAVYYIYK</sequence>
<name>A0A0L6VT46_9BASI</name>